<sequence>MGAQGSKRISRKLPQNIVSNVESSAFETHSANKETIIRELRNKVTEDDGKDPHLLKNLFIIGQVNVPKEKEPFKQVKSDEMLKILRNRKADKEIEGETPRNRIFVYELREMLEQRKKAPNEFTAEKLSTHYNLDTSTIETLLKHINTFTLTGGVKSRAAWVEDSRLFRKNEN</sequence>
<dbReference type="AlphaFoldDB" id="A0A915ZLC5"/>
<dbReference type="GO" id="GO:0005739">
    <property type="term" value="C:mitochondrion"/>
    <property type="evidence" value="ECO:0007669"/>
    <property type="project" value="GOC"/>
</dbReference>
<evidence type="ECO:0000313" key="2">
    <source>
        <dbReference type="Proteomes" id="UP000684084"/>
    </source>
</evidence>
<evidence type="ECO:0000313" key="1">
    <source>
        <dbReference type="EMBL" id="CAB5378778.1"/>
    </source>
</evidence>
<dbReference type="GO" id="GO:0032981">
    <property type="term" value="P:mitochondrial respiratory chain complex I assembly"/>
    <property type="evidence" value="ECO:0007669"/>
    <property type="project" value="InterPro"/>
</dbReference>
<reference evidence="1" key="1">
    <citation type="submission" date="2020-05" db="EMBL/GenBank/DDBJ databases">
        <authorList>
            <person name="Rincon C."/>
            <person name="Sanders R I."/>
            <person name="Robbins C."/>
            <person name="Chaturvedi A."/>
        </authorList>
    </citation>
    <scope>NUCLEOTIDE SEQUENCE</scope>
    <source>
        <strain evidence="1">CHB12</strain>
    </source>
</reference>
<proteinExistence type="predicted"/>
<dbReference type="InterPro" id="IPR009622">
    <property type="entry name" value="NDUFAF4"/>
</dbReference>
<accession>A0A915ZLC5</accession>
<dbReference type="Pfam" id="PF06784">
    <property type="entry name" value="UPF0240"/>
    <property type="match status" value="1"/>
</dbReference>
<gene>
    <name evidence="1" type="ORF">CHRIB12_LOCUS16363</name>
</gene>
<dbReference type="Proteomes" id="UP000684084">
    <property type="component" value="Unassembled WGS sequence"/>
</dbReference>
<dbReference type="OrthoDB" id="4085451at2759"/>
<organism evidence="1 2">
    <name type="scientific">Rhizophagus irregularis</name>
    <dbReference type="NCBI Taxonomy" id="588596"/>
    <lineage>
        <taxon>Eukaryota</taxon>
        <taxon>Fungi</taxon>
        <taxon>Fungi incertae sedis</taxon>
        <taxon>Mucoromycota</taxon>
        <taxon>Glomeromycotina</taxon>
        <taxon>Glomeromycetes</taxon>
        <taxon>Glomerales</taxon>
        <taxon>Glomeraceae</taxon>
        <taxon>Rhizophagus</taxon>
    </lineage>
</organism>
<dbReference type="VEuPathDB" id="FungiDB:RhiirFUN_018018"/>
<name>A0A915ZLC5_9GLOM</name>
<dbReference type="EMBL" id="CAGKOT010000039">
    <property type="protein sequence ID" value="CAB5378778.1"/>
    <property type="molecule type" value="Genomic_DNA"/>
</dbReference>
<protein>
    <submittedName>
        <fullName evidence="1">Uncharacterized protein</fullName>
    </submittedName>
</protein>
<comment type="caution">
    <text evidence="1">The sequence shown here is derived from an EMBL/GenBank/DDBJ whole genome shotgun (WGS) entry which is preliminary data.</text>
</comment>